<evidence type="ECO:0000256" key="7">
    <source>
        <dbReference type="ARBA" id="ARBA00022777"/>
    </source>
</evidence>
<dbReference type="InterPro" id="IPR008271">
    <property type="entry name" value="Ser/Thr_kinase_AS"/>
</dbReference>
<dbReference type="SMART" id="SM00220">
    <property type="entry name" value="S_TKc"/>
    <property type="match status" value="1"/>
</dbReference>
<dbReference type="SMART" id="SM00504">
    <property type="entry name" value="Ubox"/>
    <property type="match status" value="1"/>
</dbReference>
<comment type="pathway">
    <text evidence="2">Protein modification; protein ubiquitination.</text>
</comment>
<dbReference type="Gene3D" id="3.40.50.620">
    <property type="entry name" value="HUPs"/>
    <property type="match status" value="1"/>
</dbReference>
<dbReference type="CDD" id="cd01989">
    <property type="entry name" value="USP_STK_Ubox_N"/>
    <property type="match status" value="1"/>
</dbReference>
<evidence type="ECO:0000256" key="4">
    <source>
        <dbReference type="ARBA" id="ARBA00022527"/>
    </source>
</evidence>
<keyword evidence="10" id="KW-0175">Coiled coil</keyword>
<dbReference type="GO" id="GO:0004672">
    <property type="term" value="F:protein kinase activity"/>
    <property type="evidence" value="ECO:0007669"/>
    <property type="project" value="InterPro"/>
</dbReference>
<dbReference type="SUPFAM" id="SSF56112">
    <property type="entry name" value="Protein kinase-like (PK-like)"/>
    <property type="match status" value="1"/>
</dbReference>
<dbReference type="PANTHER" id="PTHR45647">
    <property type="entry name" value="OS02G0152300 PROTEIN"/>
    <property type="match status" value="1"/>
</dbReference>
<feature type="compositionally biased region" description="Low complexity" evidence="11">
    <location>
        <begin position="183"/>
        <end position="195"/>
    </location>
</feature>
<feature type="region of interest" description="Disordered" evidence="11">
    <location>
        <begin position="183"/>
        <end position="223"/>
    </location>
</feature>
<dbReference type="InterPro" id="IPR014729">
    <property type="entry name" value="Rossmann-like_a/b/a_fold"/>
</dbReference>
<dbReference type="InterPro" id="IPR000719">
    <property type="entry name" value="Prot_kinase_dom"/>
</dbReference>
<dbReference type="GO" id="GO:0061630">
    <property type="term" value="F:ubiquitin protein ligase activity"/>
    <property type="evidence" value="ECO:0007669"/>
    <property type="project" value="UniProtKB-EC"/>
</dbReference>
<evidence type="ECO:0000256" key="2">
    <source>
        <dbReference type="ARBA" id="ARBA00004906"/>
    </source>
</evidence>
<keyword evidence="4" id="KW-0723">Serine/threonine-protein kinase</keyword>
<dbReference type="PROSITE" id="PS00108">
    <property type="entry name" value="PROTEIN_KINASE_ST"/>
    <property type="match status" value="1"/>
</dbReference>
<dbReference type="GO" id="GO:0016567">
    <property type="term" value="P:protein ubiquitination"/>
    <property type="evidence" value="ECO:0007669"/>
    <property type="project" value="UniProtKB-UniPathway"/>
</dbReference>
<evidence type="ECO:0000256" key="3">
    <source>
        <dbReference type="ARBA" id="ARBA00012483"/>
    </source>
</evidence>
<dbReference type="InterPro" id="IPR017441">
    <property type="entry name" value="Protein_kinase_ATP_BS"/>
</dbReference>
<dbReference type="PANTHER" id="PTHR45647:SF12">
    <property type="entry name" value="OS03G0101200 PROTEIN"/>
    <property type="match status" value="1"/>
</dbReference>
<dbReference type="PROSITE" id="PS51698">
    <property type="entry name" value="U_BOX"/>
    <property type="match status" value="1"/>
</dbReference>
<dbReference type="UniPathway" id="UPA00143"/>
<dbReference type="InterPro" id="IPR051348">
    <property type="entry name" value="U-box_ubiquitin_ligases"/>
</dbReference>
<organism evidence="12">
    <name type="scientific">Aegilops tauschii</name>
    <name type="common">Tausch's goatgrass</name>
    <name type="synonym">Aegilops squarrosa</name>
    <dbReference type="NCBI Taxonomy" id="37682"/>
    <lineage>
        <taxon>Eukaryota</taxon>
        <taxon>Viridiplantae</taxon>
        <taxon>Streptophyta</taxon>
        <taxon>Embryophyta</taxon>
        <taxon>Tracheophyta</taxon>
        <taxon>Spermatophyta</taxon>
        <taxon>Magnoliopsida</taxon>
        <taxon>Liliopsida</taxon>
        <taxon>Poales</taxon>
        <taxon>Poaceae</taxon>
        <taxon>BOP clade</taxon>
        <taxon>Pooideae</taxon>
        <taxon>Triticodae</taxon>
        <taxon>Triticeae</taxon>
        <taxon>Triticinae</taxon>
        <taxon>Aegilops</taxon>
    </lineage>
</organism>
<dbReference type="CDD" id="cd16655">
    <property type="entry name" value="RING-Ubox_WDSUB1-like"/>
    <property type="match status" value="1"/>
</dbReference>
<evidence type="ECO:0000256" key="5">
    <source>
        <dbReference type="ARBA" id="ARBA00022679"/>
    </source>
</evidence>
<dbReference type="PROSITE" id="PS50011">
    <property type="entry name" value="PROTEIN_KINASE_DOM"/>
    <property type="match status" value="1"/>
</dbReference>
<keyword evidence="9" id="KW-0067">ATP-binding</keyword>
<dbReference type="GO" id="GO:0005524">
    <property type="term" value="F:ATP binding"/>
    <property type="evidence" value="ECO:0007669"/>
    <property type="project" value="UniProtKB-UniRule"/>
</dbReference>
<evidence type="ECO:0000313" key="12">
    <source>
        <dbReference type="EnsemblPlants" id="EMT16103"/>
    </source>
</evidence>
<feature type="coiled-coil region" evidence="10">
    <location>
        <begin position="331"/>
        <end position="365"/>
    </location>
</feature>
<evidence type="ECO:0000256" key="11">
    <source>
        <dbReference type="SAM" id="MobiDB-lite"/>
    </source>
</evidence>
<accession>R7W6E2</accession>
<comment type="catalytic activity">
    <reaction evidence="1">
        <text>S-ubiquitinyl-[E2 ubiquitin-conjugating enzyme]-L-cysteine + [acceptor protein]-L-lysine = [E2 ubiquitin-conjugating enzyme]-L-cysteine + N(6)-ubiquitinyl-[acceptor protein]-L-lysine.</text>
        <dbReference type="EC" id="2.3.2.27"/>
    </reaction>
</comment>
<evidence type="ECO:0000256" key="1">
    <source>
        <dbReference type="ARBA" id="ARBA00000900"/>
    </source>
</evidence>
<name>R7W6E2_AEGTA</name>
<dbReference type="EC" id="2.3.2.27" evidence="3"/>
<dbReference type="InterPro" id="IPR003613">
    <property type="entry name" value="Ubox_domain"/>
</dbReference>
<dbReference type="AlphaFoldDB" id="R7W6E2"/>
<dbReference type="Gene3D" id="1.10.510.10">
    <property type="entry name" value="Transferase(Phosphotransferase) domain 1"/>
    <property type="match status" value="1"/>
</dbReference>
<proteinExistence type="predicted"/>
<keyword evidence="5" id="KW-0808">Transferase</keyword>
<dbReference type="Pfam" id="PF04564">
    <property type="entry name" value="U-box"/>
    <property type="match status" value="1"/>
</dbReference>
<evidence type="ECO:0000256" key="10">
    <source>
        <dbReference type="SAM" id="Coils"/>
    </source>
</evidence>
<dbReference type="Gene3D" id="3.30.40.10">
    <property type="entry name" value="Zinc/RING finger domain, C3HC4 (zinc finger)"/>
    <property type="match status" value="1"/>
</dbReference>
<protein>
    <recommendedName>
        <fullName evidence="3">RING-type E3 ubiquitin transferase</fullName>
        <ecNumber evidence="3">2.3.2.27</ecNumber>
    </recommendedName>
</protein>
<dbReference type="Gene3D" id="3.30.200.20">
    <property type="entry name" value="Phosphorylase Kinase, domain 1"/>
    <property type="match status" value="1"/>
</dbReference>
<dbReference type="InterPro" id="IPR011009">
    <property type="entry name" value="Kinase-like_dom_sf"/>
</dbReference>
<dbReference type="Pfam" id="PF07714">
    <property type="entry name" value="PK_Tyr_Ser-Thr"/>
    <property type="match status" value="1"/>
</dbReference>
<dbReference type="EnsemblPlants" id="EMT16103">
    <property type="protein sequence ID" value="EMT16103"/>
    <property type="gene ID" value="F775_22555"/>
</dbReference>
<reference evidence="12" key="1">
    <citation type="submission" date="2015-06" db="UniProtKB">
        <authorList>
            <consortium name="EnsemblPlants"/>
        </authorList>
    </citation>
    <scope>IDENTIFICATION</scope>
</reference>
<dbReference type="SUPFAM" id="SSF52402">
    <property type="entry name" value="Adenine nucleotide alpha hydrolases-like"/>
    <property type="match status" value="1"/>
</dbReference>
<evidence type="ECO:0000256" key="8">
    <source>
        <dbReference type="ARBA" id="ARBA00022786"/>
    </source>
</evidence>
<dbReference type="InterPro" id="IPR013083">
    <property type="entry name" value="Znf_RING/FYVE/PHD"/>
</dbReference>
<sequence length="878" mass="95983">MAANEGDGTGAGAAPTVVGLALGGSKSSAYVLQWALANFARDDAAPPAFKLIHVLTPVLAVPTPMGGRLPIDEVKSTVADDYLGKKWIKKQQMLFRCKDTCDENKVEAQVLLVEGNDVADTISSLVSQYKIQILVVGNSSSMIPFTRMSSVTRTSSKICKSVPSFCTAYVVSKDGLSSVYASESESGLPSGSLVPKGNSESSETEEFIDSSISDLDDSSGRGLSGFPSLPRSNLASENLESISSVEGFNLYDYLTGNASVYANKDRRITPCTGAQSSISSQFQGSDKVPTKESSLLGFMLSDKKGSDKVPTKQNSLLELMLSEKKVSGNKVNELAARRMEVEAQLSEIQARVDKANDDVQEQMAQRLLAEEAATQLKDLVRAEVMQKNRLLAKASKDADRKARLEKLLVLQGDSYSTFTWEEIDNATASFSESLKIGTGSNGTVYKGHLNHLDVAIKVLHSNDSTSTKHFNQELEVLSRIRHPHLLMLLGACPDKGCLVYEYMENGSLADRLQRRKGTPAIPWVDRFRIAWEIASALVFLHSTKPSPIIHRDLKPENVLLDSNLVSKIGDVGLSTLMPQKETLSNRTVYKRTGLAGTLFYLDPEYQRSGQVSVKSDTYALGMVILELLTAKSPIGLPELVERAVEDGQITDVLDKSAGDWPVKEAHELAQLGLKCLEMRSKDRPDLKSVVAVDLERLKHSTAVPGLAGPPSHFMCPILKKVMKNPCLAADGYSYEHDAIVMWLCDQNTSPVTKAQLRDKKLVPNLSLMSAIASWMAQGGRPLMDKPVPRREDADHNPHKDEWNDAADFFDDLSRPLAAKQAVLRAEYIAKGCIDLAADQVARRSRLSHQVYLEAKAAAADHHGDFVEKLNRDKEDDGE</sequence>
<keyword evidence="6" id="KW-0547">Nucleotide-binding</keyword>
<keyword evidence="7" id="KW-0418">Kinase</keyword>
<dbReference type="PROSITE" id="PS00107">
    <property type="entry name" value="PROTEIN_KINASE_ATP"/>
    <property type="match status" value="1"/>
</dbReference>
<dbReference type="InterPro" id="IPR001245">
    <property type="entry name" value="Ser-Thr/Tyr_kinase_cat_dom"/>
</dbReference>
<dbReference type="SUPFAM" id="SSF57850">
    <property type="entry name" value="RING/U-box"/>
    <property type="match status" value="1"/>
</dbReference>
<evidence type="ECO:0000256" key="6">
    <source>
        <dbReference type="ARBA" id="ARBA00022741"/>
    </source>
</evidence>
<keyword evidence="8" id="KW-0833">Ubl conjugation pathway</keyword>
<evidence type="ECO:0000256" key="9">
    <source>
        <dbReference type="ARBA" id="ARBA00022840"/>
    </source>
</evidence>